<dbReference type="Gene3D" id="3.40.50.2300">
    <property type="match status" value="1"/>
</dbReference>
<dbReference type="EMBL" id="SWAU01000303">
    <property type="protein sequence ID" value="TKA94670.1"/>
    <property type="molecule type" value="Genomic_DNA"/>
</dbReference>
<dbReference type="GO" id="GO:0000160">
    <property type="term" value="P:phosphorelay signal transduction system"/>
    <property type="evidence" value="ECO:0007669"/>
    <property type="project" value="InterPro"/>
</dbReference>
<dbReference type="PANTHER" id="PTHR44591">
    <property type="entry name" value="STRESS RESPONSE REGULATOR PROTEIN 1"/>
    <property type="match status" value="1"/>
</dbReference>
<evidence type="ECO:0000313" key="4">
    <source>
        <dbReference type="EMBL" id="TKA94670.1"/>
    </source>
</evidence>
<organism evidence="4 5">
    <name type="scientific">Cereibacter changlensis</name>
    <dbReference type="NCBI Taxonomy" id="402884"/>
    <lineage>
        <taxon>Bacteria</taxon>
        <taxon>Pseudomonadati</taxon>
        <taxon>Pseudomonadota</taxon>
        <taxon>Alphaproteobacteria</taxon>
        <taxon>Rhodobacterales</taxon>
        <taxon>Paracoccaceae</taxon>
        <taxon>Cereibacter</taxon>
    </lineage>
</organism>
<sequence>MSNDQRRLRILFAEDDEINRQIVEGMLLSRPDLELTFVSDGRAALERAVSERFDLLILDQQMPHLSGERVIRSLRASRTQNSDTPMLLVTASVDVLTGIGLADAALEKPLGRETLLREIYRLTERRVPPRATLQ</sequence>
<name>A0A4U0YQC8_9RHOB</name>
<evidence type="ECO:0000256" key="1">
    <source>
        <dbReference type="ARBA" id="ARBA00022553"/>
    </source>
</evidence>
<evidence type="ECO:0000259" key="3">
    <source>
        <dbReference type="PROSITE" id="PS50110"/>
    </source>
</evidence>
<comment type="caution">
    <text evidence="4">The sequence shown here is derived from an EMBL/GenBank/DDBJ whole genome shotgun (WGS) entry which is preliminary data.</text>
</comment>
<dbReference type="Pfam" id="PF00072">
    <property type="entry name" value="Response_reg"/>
    <property type="match status" value="1"/>
</dbReference>
<evidence type="ECO:0000313" key="5">
    <source>
        <dbReference type="Proteomes" id="UP000306340"/>
    </source>
</evidence>
<dbReference type="InterPro" id="IPR050595">
    <property type="entry name" value="Bact_response_regulator"/>
</dbReference>
<dbReference type="InterPro" id="IPR001789">
    <property type="entry name" value="Sig_transdc_resp-reg_receiver"/>
</dbReference>
<feature type="domain" description="Response regulatory" evidence="3">
    <location>
        <begin position="9"/>
        <end position="123"/>
    </location>
</feature>
<dbReference type="PANTHER" id="PTHR44591:SF3">
    <property type="entry name" value="RESPONSE REGULATORY DOMAIN-CONTAINING PROTEIN"/>
    <property type="match status" value="1"/>
</dbReference>
<feature type="modified residue" description="4-aspartylphosphate" evidence="2">
    <location>
        <position position="59"/>
    </location>
</feature>
<dbReference type="InterPro" id="IPR011006">
    <property type="entry name" value="CheY-like_superfamily"/>
</dbReference>
<gene>
    <name evidence="4" type="ORF">FAZ78_21090</name>
</gene>
<keyword evidence="1 2" id="KW-0597">Phosphoprotein</keyword>
<reference evidence="4 5" key="1">
    <citation type="submission" date="2019-04" db="EMBL/GenBank/DDBJ databases">
        <title>Crypto-aerobic microbial life in anoxic (sulfidic) marine sediments.</title>
        <authorList>
            <person name="Bhattacharya S."/>
            <person name="Roy C."/>
            <person name="Mondal N."/>
            <person name="Sarkar J."/>
            <person name="Mandal S."/>
            <person name="Rameez M.J."/>
            <person name="Ghosh W."/>
        </authorList>
    </citation>
    <scope>NUCLEOTIDE SEQUENCE [LARGE SCALE GENOMIC DNA]</scope>
    <source>
        <strain evidence="4 5">SBBC</strain>
    </source>
</reference>
<dbReference type="SUPFAM" id="SSF52172">
    <property type="entry name" value="CheY-like"/>
    <property type="match status" value="1"/>
</dbReference>
<dbReference type="Proteomes" id="UP000306340">
    <property type="component" value="Unassembled WGS sequence"/>
</dbReference>
<accession>A0A4U0YQC8</accession>
<dbReference type="SMART" id="SM00448">
    <property type="entry name" value="REC"/>
    <property type="match status" value="1"/>
</dbReference>
<dbReference type="CDD" id="cd17546">
    <property type="entry name" value="REC_hyHK_CKI1_RcsC-like"/>
    <property type="match status" value="1"/>
</dbReference>
<evidence type="ECO:0000256" key="2">
    <source>
        <dbReference type="PROSITE-ProRule" id="PRU00169"/>
    </source>
</evidence>
<protein>
    <submittedName>
        <fullName evidence="4">Response regulator</fullName>
    </submittedName>
</protein>
<dbReference type="PROSITE" id="PS50110">
    <property type="entry name" value="RESPONSE_REGULATORY"/>
    <property type="match status" value="1"/>
</dbReference>
<proteinExistence type="predicted"/>
<dbReference type="AlphaFoldDB" id="A0A4U0YQC8"/>
<dbReference type="RefSeq" id="WP_136794234.1">
    <property type="nucleotide sequence ID" value="NZ_SWAU01000303.1"/>
</dbReference>